<dbReference type="InterPro" id="IPR039448">
    <property type="entry name" value="Beta_helix"/>
</dbReference>
<dbReference type="InterPro" id="IPR006626">
    <property type="entry name" value="PbH1"/>
</dbReference>
<dbReference type="PANTHER" id="PTHR22990">
    <property type="entry name" value="F-BOX ONLY PROTEIN"/>
    <property type="match status" value="1"/>
</dbReference>
<dbReference type="SUPFAM" id="SSF51126">
    <property type="entry name" value="Pectin lyase-like"/>
    <property type="match status" value="2"/>
</dbReference>
<dbReference type="Pfam" id="PF05048">
    <property type="entry name" value="NosD"/>
    <property type="match status" value="1"/>
</dbReference>
<dbReference type="RefSeq" id="WP_345231323.1">
    <property type="nucleotide sequence ID" value="NZ_BAABIQ010000008.1"/>
</dbReference>
<feature type="domain" description="Periplasmic copper-binding protein NosD beta helix" evidence="4">
    <location>
        <begin position="387"/>
        <end position="506"/>
    </location>
</feature>
<comment type="pathway">
    <text evidence="1">Protein modification; protein ubiquitination.</text>
</comment>
<evidence type="ECO:0000256" key="2">
    <source>
        <dbReference type="ARBA" id="ARBA00022737"/>
    </source>
</evidence>
<dbReference type="InterPro" id="IPR007742">
    <property type="entry name" value="NosD_dom"/>
</dbReference>
<reference evidence="7" key="1">
    <citation type="journal article" date="2019" name="Int. J. Syst. Evol. Microbiol.">
        <title>The Global Catalogue of Microorganisms (GCM) 10K type strain sequencing project: providing services to taxonomists for standard genome sequencing and annotation.</title>
        <authorList>
            <consortium name="The Broad Institute Genomics Platform"/>
            <consortium name="The Broad Institute Genome Sequencing Center for Infectious Disease"/>
            <person name="Wu L."/>
            <person name="Ma J."/>
        </authorList>
    </citation>
    <scope>NUCLEOTIDE SEQUENCE [LARGE SCALE GENOMIC DNA]</scope>
    <source>
        <strain evidence="7">JCM 18200</strain>
    </source>
</reference>
<sequence length="565" mass="62233">MNRRIAYVFLFLIAISTQQIEGKEKFRQKNEAPVVASIRNEEDNTKYIQHLINQANYGDTVRIPLGTHYVRTIYLKNGVHIASKGVLKQLKPDSVEKFSFAKQCSSSPLFVGKNIHDISLSFKAAVSNEAVYLENCKRVKVTNTAIQGDSTNICAFSGIYLRNCEQVDITNTEVSFFGKSRQSPSFYQRGTGIRVQSSKNIRISDNNIHDNGENGLFFHACAAIVVHHNRVSNNGMSGIQVAFGSTGLEKQYKITDNTLTANAADAIDINNPDPVRQVDLQAVIEGNQSKGNGWVMGKKTRDGSGIATLVGLKNVLVRNNKSENSNRPAIYIRQCDAIDVLENDADNFAEIVGDLGQIHLFKNTFDGLRVLAHAKAKKLTLDSNHIRLVYLPNDIAVDSLVFVSNNLRGDLNINMDGRLICKNNTISSNSPRGAIALWKVNEAVLSGNQISATKNSALYIHEKASNVVVEDNKIHATNTCIKDNGSSHLKIARNTLASATYNASAQTLVSVNPKDLHLSDNIYYVGKERLEKDKTRQALGLEGNGTVYMQGDVRGLFKPSASYKN</sequence>
<evidence type="ECO:0000313" key="6">
    <source>
        <dbReference type="EMBL" id="GAA4789246.1"/>
    </source>
</evidence>
<comment type="caution">
    <text evidence="6">The sequence shown here is derived from an EMBL/GenBank/DDBJ whole genome shotgun (WGS) entry which is preliminary data.</text>
</comment>
<organism evidence="6 7">
    <name type="scientific">Olivibacter ginsenosidimutans</name>
    <dbReference type="NCBI Taxonomy" id="1176537"/>
    <lineage>
        <taxon>Bacteria</taxon>
        <taxon>Pseudomonadati</taxon>
        <taxon>Bacteroidota</taxon>
        <taxon>Sphingobacteriia</taxon>
        <taxon>Sphingobacteriales</taxon>
        <taxon>Sphingobacteriaceae</taxon>
        <taxon>Olivibacter</taxon>
    </lineage>
</organism>
<dbReference type="PANTHER" id="PTHR22990:SF15">
    <property type="entry name" value="F-BOX ONLY PROTEIN 10"/>
    <property type="match status" value="1"/>
</dbReference>
<keyword evidence="7" id="KW-1185">Reference proteome</keyword>
<dbReference type="NCBIfam" id="TIGR03804">
    <property type="entry name" value="para_beta_helix"/>
    <property type="match status" value="1"/>
</dbReference>
<accession>A0ABP9B1A9</accession>
<proteinExistence type="predicted"/>
<evidence type="ECO:0008006" key="8">
    <source>
        <dbReference type="Google" id="ProtNLM"/>
    </source>
</evidence>
<protein>
    <recommendedName>
        <fullName evidence="8">Right handed beta helix domain-containing protein</fullName>
    </recommendedName>
</protein>
<dbReference type="Pfam" id="PF13229">
    <property type="entry name" value="Beta_helix"/>
    <property type="match status" value="1"/>
</dbReference>
<evidence type="ECO:0000259" key="5">
    <source>
        <dbReference type="Pfam" id="PF13229"/>
    </source>
</evidence>
<dbReference type="InterPro" id="IPR051550">
    <property type="entry name" value="SCF-Subunits/Alg-Epimerases"/>
</dbReference>
<dbReference type="EMBL" id="BAABIQ010000008">
    <property type="protein sequence ID" value="GAA4789246.1"/>
    <property type="molecule type" value="Genomic_DNA"/>
</dbReference>
<evidence type="ECO:0000256" key="3">
    <source>
        <dbReference type="ARBA" id="ARBA00022786"/>
    </source>
</evidence>
<dbReference type="SMART" id="SM00710">
    <property type="entry name" value="PbH1"/>
    <property type="match status" value="9"/>
</dbReference>
<dbReference type="InterPro" id="IPR012334">
    <property type="entry name" value="Pectin_lyas_fold"/>
</dbReference>
<dbReference type="Proteomes" id="UP001501411">
    <property type="component" value="Unassembled WGS sequence"/>
</dbReference>
<feature type="domain" description="Right handed beta helix" evidence="5">
    <location>
        <begin position="127"/>
        <end position="270"/>
    </location>
</feature>
<evidence type="ECO:0000259" key="4">
    <source>
        <dbReference type="Pfam" id="PF05048"/>
    </source>
</evidence>
<name>A0ABP9B1A9_9SPHI</name>
<gene>
    <name evidence="6" type="ORF">GCM10023231_16940</name>
</gene>
<evidence type="ECO:0000256" key="1">
    <source>
        <dbReference type="ARBA" id="ARBA00004906"/>
    </source>
</evidence>
<dbReference type="Gene3D" id="2.160.20.10">
    <property type="entry name" value="Single-stranded right-handed beta-helix, Pectin lyase-like"/>
    <property type="match status" value="2"/>
</dbReference>
<evidence type="ECO:0000313" key="7">
    <source>
        <dbReference type="Proteomes" id="UP001501411"/>
    </source>
</evidence>
<keyword evidence="2" id="KW-0677">Repeat</keyword>
<dbReference type="InterPro" id="IPR022441">
    <property type="entry name" value="Para_beta_helix_rpt-2"/>
</dbReference>
<keyword evidence="3" id="KW-0833">Ubl conjugation pathway</keyword>
<dbReference type="InterPro" id="IPR011050">
    <property type="entry name" value="Pectin_lyase_fold/virulence"/>
</dbReference>